<dbReference type="PANTHER" id="PTHR17630:SF44">
    <property type="entry name" value="PROTEIN AIM2"/>
    <property type="match status" value="1"/>
</dbReference>
<dbReference type="Proteomes" id="UP000054845">
    <property type="component" value="Unassembled WGS sequence"/>
</dbReference>
<evidence type="ECO:0000313" key="2">
    <source>
        <dbReference type="Proteomes" id="UP000054845"/>
    </source>
</evidence>
<protein>
    <submittedName>
        <fullName evidence="1">CARBOXYMETHYLENEBUTENOLIDASE HOMOLOG</fullName>
    </submittedName>
</protein>
<proteinExistence type="predicted"/>
<keyword evidence="2" id="KW-1185">Reference proteome</keyword>
<dbReference type="InterPro" id="IPR029058">
    <property type="entry name" value="AB_hydrolase_fold"/>
</dbReference>
<dbReference type="STRING" id="401625.A0A0P1BN18"/>
<dbReference type="EMBL" id="CCYA01000270">
    <property type="protein sequence ID" value="CEH18278.1"/>
    <property type="molecule type" value="Genomic_DNA"/>
</dbReference>
<dbReference type="OrthoDB" id="17560at2759"/>
<organism evidence="1 2">
    <name type="scientific">Ceraceosorus bombacis</name>
    <dbReference type="NCBI Taxonomy" id="401625"/>
    <lineage>
        <taxon>Eukaryota</taxon>
        <taxon>Fungi</taxon>
        <taxon>Dikarya</taxon>
        <taxon>Basidiomycota</taxon>
        <taxon>Ustilaginomycotina</taxon>
        <taxon>Exobasidiomycetes</taxon>
        <taxon>Ceraceosorales</taxon>
        <taxon>Ceraceosoraceae</taxon>
        <taxon>Ceraceosorus</taxon>
    </lineage>
</organism>
<dbReference type="AlphaFoldDB" id="A0A0P1BN18"/>
<accession>A0A0P1BN18</accession>
<dbReference type="Gene3D" id="3.40.50.1820">
    <property type="entry name" value="alpha/beta hydrolase"/>
    <property type="match status" value="1"/>
</dbReference>
<sequence>MSFCAGCIDLKELPGSPTGTEKQIAGLTVYVAEGSKKGSILIAPDIYGLGIVNPRIVADKLAKQSGFTVFAVDYFKGGQMKPEEFELPSKASEGPPDEAKMGKNFENFMAWQTWETKLKAKNLLDAASTTYPNTVHGFGLRPDLQDTQVKSGWEKSIDATSSFFNKVFA</sequence>
<dbReference type="PANTHER" id="PTHR17630">
    <property type="entry name" value="DIENELACTONE HYDROLASE"/>
    <property type="match status" value="1"/>
</dbReference>
<reference evidence="1 2" key="1">
    <citation type="submission" date="2014-09" db="EMBL/GenBank/DDBJ databases">
        <authorList>
            <person name="Magalhaes I.L.F."/>
            <person name="Oliveira U."/>
            <person name="Santos F.R."/>
            <person name="Vidigal T.H.D.A."/>
            <person name="Brescovit A.D."/>
            <person name="Santos A.J."/>
        </authorList>
    </citation>
    <scope>NUCLEOTIDE SEQUENCE [LARGE SCALE GENOMIC DNA]</scope>
</reference>
<evidence type="ECO:0000313" key="1">
    <source>
        <dbReference type="EMBL" id="CEH18278.1"/>
    </source>
</evidence>
<name>A0A0P1BN18_9BASI</name>